<dbReference type="EMBL" id="FOHK01000012">
    <property type="protein sequence ID" value="SET70645.1"/>
    <property type="molecule type" value="Genomic_DNA"/>
</dbReference>
<evidence type="ECO:0000313" key="2">
    <source>
        <dbReference type="EMBL" id="SET70645.1"/>
    </source>
</evidence>
<feature type="coiled-coil region" evidence="1">
    <location>
        <begin position="23"/>
        <end position="69"/>
    </location>
</feature>
<dbReference type="RefSeq" id="WP_093330880.1">
    <property type="nucleotide sequence ID" value="NZ_AP027363.1"/>
</dbReference>
<sequence>MNLWIFLCTAVVFGVPLAFFAIYAGHKRKMKQIELSMLQAQEQLAEKSLEQVNQQFSQLSKRIEVLEAIVTDKQYDLSSKIDEL</sequence>
<reference evidence="2 3" key="1">
    <citation type="submission" date="2016-10" db="EMBL/GenBank/DDBJ databases">
        <authorList>
            <person name="de Groot N.N."/>
        </authorList>
    </citation>
    <scope>NUCLEOTIDE SEQUENCE [LARGE SCALE GENOMIC DNA]</scope>
    <source>
        <strain evidence="2 3">DSM 19706</strain>
    </source>
</reference>
<evidence type="ECO:0000256" key="1">
    <source>
        <dbReference type="SAM" id="Coils"/>
    </source>
</evidence>
<evidence type="ECO:0000313" key="3">
    <source>
        <dbReference type="Proteomes" id="UP000199308"/>
    </source>
</evidence>
<gene>
    <name evidence="2" type="ORF">SAMN05660429_02446</name>
</gene>
<dbReference type="OrthoDB" id="5772882at2"/>
<dbReference type="AlphaFoldDB" id="A0A1I0GHM1"/>
<accession>A0A1I0GHM1</accession>
<organism evidence="2 3">
    <name type="scientific">Thalassotalea agarivorans</name>
    <name type="common">Thalassomonas agarivorans</name>
    <dbReference type="NCBI Taxonomy" id="349064"/>
    <lineage>
        <taxon>Bacteria</taxon>
        <taxon>Pseudomonadati</taxon>
        <taxon>Pseudomonadota</taxon>
        <taxon>Gammaproteobacteria</taxon>
        <taxon>Alteromonadales</taxon>
        <taxon>Colwelliaceae</taxon>
        <taxon>Thalassotalea</taxon>
    </lineage>
</organism>
<proteinExistence type="predicted"/>
<keyword evidence="1" id="KW-0175">Coiled coil</keyword>
<dbReference type="Proteomes" id="UP000199308">
    <property type="component" value="Unassembled WGS sequence"/>
</dbReference>
<keyword evidence="3" id="KW-1185">Reference proteome</keyword>
<name>A0A1I0GHM1_THASX</name>
<evidence type="ECO:0008006" key="4">
    <source>
        <dbReference type="Google" id="ProtNLM"/>
    </source>
</evidence>
<dbReference type="STRING" id="349064.SAMN05660429_02446"/>
<protein>
    <recommendedName>
        <fullName evidence="4">Phage shock protein B</fullName>
    </recommendedName>
</protein>